<dbReference type="EMBL" id="KZ305031">
    <property type="protein sequence ID" value="PIA48165.1"/>
    <property type="molecule type" value="Genomic_DNA"/>
</dbReference>
<gene>
    <name evidence="7" type="ORF">AQUCO_01400622v1</name>
</gene>
<dbReference type="Pfam" id="PF10247">
    <property type="entry name" value="Romo1"/>
    <property type="match status" value="1"/>
</dbReference>
<keyword evidence="8" id="KW-1185">Reference proteome</keyword>
<evidence type="ECO:0008006" key="9">
    <source>
        <dbReference type="Google" id="ProtNLM"/>
    </source>
</evidence>
<dbReference type="STRING" id="218851.A0A2G5DXG1"/>
<dbReference type="AlphaFoldDB" id="A0A2G5DXG1"/>
<dbReference type="PANTHER" id="PTHR28525:SF1">
    <property type="entry name" value="REACTIVE OXYGEN SPECIES MODULATOR 1"/>
    <property type="match status" value="1"/>
</dbReference>
<proteinExistence type="inferred from homology"/>
<dbReference type="GO" id="GO:0030150">
    <property type="term" value="P:protein import into mitochondrial matrix"/>
    <property type="evidence" value="ECO:0007669"/>
    <property type="project" value="TreeGrafter"/>
</dbReference>
<accession>A0A2G5DXG1</accession>
<evidence type="ECO:0000313" key="7">
    <source>
        <dbReference type="EMBL" id="PIA48165.1"/>
    </source>
</evidence>
<dbReference type="PANTHER" id="PTHR28525">
    <property type="entry name" value="REACTIVE OXYGEN SPECIES MODULATOR 1"/>
    <property type="match status" value="1"/>
</dbReference>
<keyword evidence="4 6" id="KW-1133">Transmembrane helix</keyword>
<dbReference type="Proteomes" id="UP000230069">
    <property type="component" value="Unassembled WGS sequence"/>
</dbReference>
<evidence type="ECO:0000256" key="1">
    <source>
        <dbReference type="ARBA" id="ARBA00004370"/>
    </source>
</evidence>
<evidence type="ECO:0000256" key="4">
    <source>
        <dbReference type="ARBA" id="ARBA00022989"/>
    </source>
</evidence>
<dbReference type="SMART" id="SM01378">
    <property type="entry name" value="Romo1"/>
    <property type="match status" value="1"/>
</dbReference>
<keyword evidence="5 6" id="KW-0472">Membrane</keyword>
<name>A0A2G5DXG1_AQUCA</name>
<evidence type="ECO:0000256" key="2">
    <source>
        <dbReference type="ARBA" id="ARBA00007839"/>
    </source>
</evidence>
<protein>
    <recommendedName>
        <fullName evidence="9">Reactive oxygen species modulator 1</fullName>
    </recommendedName>
</protein>
<dbReference type="OrthoDB" id="2014662at2759"/>
<evidence type="ECO:0000256" key="5">
    <source>
        <dbReference type="ARBA" id="ARBA00023136"/>
    </source>
</evidence>
<comment type="similarity">
    <text evidence="2">Belongs to the MGR2 family.</text>
</comment>
<evidence type="ECO:0000313" key="8">
    <source>
        <dbReference type="Proteomes" id="UP000230069"/>
    </source>
</evidence>
<dbReference type="GO" id="GO:0005744">
    <property type="term" value="C:TIM23 mitochondrial import inner membrane translocase complex"/>
    <property type="evidence" value="ECO:0007669"/>
    <property type="project" value="TreeGrafter"/>
</dbReference>
<keyword evidence="3 6" id="KW-0812">Transmembrane</keyword>
<dbReference type="InterPro" id="IPR018450">
    <property type="entry name" value="Romo1/Mgr2"/>
</dbReference>
<sequence>MVSKETKSCLTRIAGGVALGGAVGAAAGAVYGTFEAFRYKIPGALKIRHVGQSTLASAGIIFFASRSRNQSVMWDENDSSALHSEVWHDNKD</sequence>
<dbReference type="GO" id="GO:0045039">
    <property type="term" value="P:protein insertion into mitochondrial inner membrane"/>
    <property type="evidence" value="ECO:0007669"/>
    <property type="project" value="TreeGrafter"/>
</dbReference>
<organism evidence="7 8">
    <name type="scientific">Aquilegia coerulea</name>
    <name type="common">Rocky mountain columbine</name>
    <dbReference type="NCBI Taxonomy" id="218851"/>
    <lineage>
        <taxon>Eukaryota</taxon>
        <taxon>Viridiplantae</taxon>
        <taxon>Streptophyta</taxon>
        <taxon>Embryophyta</taxon>
        <taxon>Tracheophyta</taxon>
        <taxon>Spermatophyta</taxon>
        <taxon>Magnoliopsida</taxon>
        <taxon>Ranunculales</taxon>
        <taxon>Ranunculaceae</taxon>
        <taxon>Thalictroideae</taxon>
        <taxon>Aquilegia</taxon>
    </lineage>
</organism>
<evidence type="ECO:0000256" key="3">
    <source>
        <dbReference type="ARBA" id="ARBA00022692"/>
    </source>
</evidence>
<dbReference type="FunCoup" id="A0A2G5DXG1">
    <property type="interactions" value="216"/>
</dbReference>
<reference evidence="7 8" key="1">
    <citation type="submission" date="2017-09" db="EMBL/GenBank/DDBJ databases">
        <title>WGS assembly of Aquilegia coerulea Goldsmith.</title>
        <authorList>
            <person name="Hodges S."/>
            <person name="Kramer E."/>
            <person name="Nordborg M."/>
            <person name="Tomkins J."/>
            <person name="Borevitz J."/>
            <person name="Derieg N."/>
            <person name="Yan J."/>
            <person name="Mihaltcheva S."/>
            <person name="Hayes R.D."/>
            <person name="Rokhsar D."/>
        </authorList>
    </citation>
    <scope>NUCLEOTIDE SEQUENCE [LARGE SCALE GENOMIC DNA]</scope>
    <source>
        <strain evidence="8">cv. Goldsmith</strain>
    </source>
</reference>
<evidence type="ECO:0000256" key="6">
    <source>
        <dbReference type="SAM" id="Phobius"/>
    </source>
</evidence>
<comment type="subcellular location">
    <subcellularLocation>
        <location evidence="1">Membrane</location>
    </subcellularLocation>
</comment>
<dbReference type="InParanoid" id="A0A2G5DXG1"/>
<feature type="transmembrane region" description="Helical" evidence="6">
    <location>
        <begin position="12"/>
        <end position="34"/>
    </location>
</feature>